<sequence>MPDVAIEVQGVSKSYDQFQALKNVSFSVYQGECYALLGPNGAGKTTMMKLLYGRVAHHPANGQIRVFGLDSLKDSLKIRFFTGIVPQDDNLDYELSVQENLRIYSLYYGMDQKTIQKRIDELLEFMDLRDKKNANIRELSGGMRRRLVIARALLHSPRLLILDEPTTGLDPQVRHHIWDKLRVLLREGVTILLTTHYMDEAFQLADRLMILHEGVKIVEGKPAELIRSHIEPYVYEVPESKANNCTPPDYVRLEKSGEMVRFYAHDVSVLQHLAECLPPGTGFIRQANLEDVFLKLTGRQLHE</sequence>
<dbReference type="InterPro" id="IPR017871">
    <property type="entry name" value="ABC_transporter-like_CS"/>
</dbReference>
<evidence type="ECO:0000256" key="1">
    <source>
        <dbReference type="ARBA" id="ARBA00005417"/>
    </source>
</evidence>
<dbReference type="AlphaFoldDB" id="A0AAX3BG05"/>
<gene>
    <name evidence="7" type="ORF">KDW03_05640</name>
</gene>
<keyword evidence="5 7" id="KW-0067">ATP-binding</keyword>
<dbReference type="InterPro" id="IPR003593">
    <property type="entry name" value="AAA+_ATPase"/>
</dbReference>
<protein>
    <submittedName>
        <fullName evidence="7">ABC transporter ATP-binding protein</fullName>
    </submittedName>
</protein>
<dbReference type="GO" id="GO:0016887">
    <property type="term" value="F:ATP hydrolysis activity"/>
    <property type="evidence" value="ECO:0007669"/>
    <property type="project" value="InterPro"/>
</dbReference>
<dbReference type="RefSeq" id="WP_271436410.1">
    <property type="nucleotide sequence ID" value="NZ_CP073355.1"/>
</dbReference>
<evidence type="ECO:0000313" key="8">
    <source>
        <dbReference type="Proteomes" id="UP001056539"/>
    </source>
</evidence>
<evidence type="ECO:0000256" key="5">
    <source>
        <dbReference type="ARBA" id="ARBA00022840"/>
    </source>
</evidence>
<evidence type="ECO:0000256" key="2">
    <source>
        <dbReference type="ARBA" id="ARBA00022448"/>
    </source>
</evidence>
<dbReference type="PROSITE" id="PS50893">
    <property type="entry name" value="ABC_TRANSPORTER_2"/>
    <property type="match status" value="1"/>
</dbReference>
<dbReference type="KEGG" id="taqu:KDW03_05640"/>
<keyword evidence="3" id="KW-0536">Nodulation</keyword>
<comment type="similarity">
    <text evidence="1">Belongs to the ABC transporter superfamily.</text>
</comment>
<dbReference type="PROSITE" id="PS00211">
    <property type="entry name" value="ABC_TRANSPORTER_1"/>
    <property type="match status" value="1"/>
</dbReference>
<proteinExistence type="inferred from homology"/>
<dbReference type="EMBL" id="CP073355">
    <property type="protein sequence ID" value="URA11278.1"/>
    <property type="molecule type" value="Genomic_DNA"/>
</dbReference>
<dbReference type="SMART" id="SM00382">
    <property type="entry name" value="AAA"/>
    <property type="match status" value="1"/>
</dbReference>
<dbReference type="InterPro" id="IPR027417">
    <property type="entry name" value="P-loop_NTPase"/>
</dbReference>
<dbReference type="Gene3D" id="3.40.50.300">
    <property type="entry name" value="P-loop containing nucleotide triphosphate hydrolases"/>
    <property type="match status" value="1"/>
</dbReference>
<dbReference type="GO" id="GO:0005524">
    <property type="term" value="F:ATP binding"/>
    <property type="evidence" value="ECO:0007669"/>
    <property type="project" value="UniProtKB-KW"/>
</dbReference>
<reference evidence="7" key="1">
    <citation type="submission" date="2021-04" db="EMBL/GenBank/DDBJ databases">
        <authorList>
            <person name="Postec A."/>
        </authorList>
    </citation>
    <scope>NUCLEOTIDE SEQUENCE</scope>
    <source>
        <strain evidence="7">F1F22</strain>
    </source>
</reference>
<dbReference type="InterPro" id="IPR003439">
    <property type="entry name" value="ABC_transporter-like_ATP-bd"/>
</dbReference>
<dbReference type="SUPFAM" id="SSF52540">
    <property type="entry name" value="P-loop containing nucleoside triphosphate hydrolases"/>
    <property type="match status" value="1"/>
</dbReference>
<dbReference type="PANTHER" id="PTHR42711:SF5">
    <property type="entry name" value="ABC TRANSPORTER ATP-BINDING PROTEIN NATA"/>
    <property type="match status" value="1"/>
</dbReference>
<evidence type="ECO:0000256" key="4">
    <source>
        <dbReference type="ARBA" id="ARBA00022741"/>
    </source>
</evidence>
<keyword evidence="4" id="KW-0547">Nucleotide-binding</keyword>
<name>A0AAX3BG05_9SPIR</name>
<feature type="domain" description="ABC transporter" evidence="6">
    <location>
        <begin position="6"/>
        <end position="238"/>
    </location>
</feature>
<dbReference type="Proteomes" id="UP001056539">
    <property type="component" value="Chromosome"/>
</dbReference>
<dbReference type="InterPro" id="IPR050763">
    <property type="entry name" value="ABC_transporter_ATP-binding"/>
</dbReference>
<reference evidence="7" key="2">
    <citation type="submission" date="2022-06" db="EMBL/GenBank/DDBJ databases">
        <title>Thermospira aquatica gen. nov., sp. nov.</title>
        <authorList>
            <person name="Ben Ali Gam Z."/>
            <person name="Labat M."/>
        </authorList>
    </citation>
    <scope>NUCLEOTIDE SEQUENCE</scope>
    <source>
        <strain evidence="7">F1F22</strain>
    </source>
</reference>
<keyword evidence="2" id="KW-0813">Transport</keyword>
<keyword evidence="8" id="KW-1185">Reference proteome</keyword>
<dbReference type="Pfam" id="PF00005">
    <property type="entry name" value="ABC_tran"/>
    <property type="match status" value="1"/>
</dbReference>
<organism evidence="7 8">
    <name type="scientific">Thermospira aquatica</name>
    <dbReference type="NCBI Taxonomy" id="2828656"/>
    <lineage>
        <taxon>Bacteria</taxon>
        <taxon>Pseudomonadati</taxon>
        <taxon>Spirochaetota</taxon>
        <taxon>Spirochaetia</taxon>
        <taxon>Brevinematales</taxon>
        <taxon>Thermospiraceae</taxon>
        <taxon>Thermospira</taxon>
    </lineage>
</organism>
<evidence type="ECO:0000259" key="6">
    <source>
        <dbReference type="PROSITE" id="PS50893"/>
    </source>
</evidence>
<evidence type="ECO:0000313" key="7">
    <source>
        <dbReference type="EMBL" id="URA11278.1"/>
    </source>
</evidence>
<evidence type="ECO:0000256" key="3">
    <source>
        <dbReference type="ARBA" id="ARBA00022458"/>
    </source>
</evidence>
<accession>A0AAX3BG05</accession>
<dbReference type="PANTHER" id="PTHR42711">
    <property type="entry name" value="ABC TRANSPORTER ATP-BINDING PROTEIN"/>
    <property type="match status" value="1"/>
</dbReference>